<sequence length="255" mass="28346">MITITITNRKGGTGKSTVAVNLSAEFSARGKKVLLIDLDTQGHSTVGVGFEYRKGNSNIHSIFSDQSVAIENLIHSTKWNNLFIAPADTMFEHSRAGEKRDILRQALKDSDFIKAFDFIIIDTAPSLDNLLINALVASDYVLIPFLPHFLSIEGIKSLARIFFKVASTENPSLRLFGLIPIMVNLRIHQHGKVTASLSTGFGKEKMLPGIRNDIKIVETFENKMPLIYYAPTSRASADFKILADELLKRISLVKR</sequence>
<dbReference type="Proteomes" id="UP001144297">
    <property type="component" value="Unassembled WGS sequence"/>
</dbReference>
<reference evidence="2" key="1">
    <citation type="submission" date="2022-12" db="EMBL/GenBank/DDBJ databases">
        <title>Reference genome sequencing for broad-spectrum identification of bacterial and archaeal isolates by mass spectrometry.</title>
        <authorList>
            <person name="Sekiguchi Y."/>
            <person name="Tourlousse D.M."/>
        </authorList>
    </citation>
    <scope>NUCLEOTIDE SEQUENCE</scope>
    <source>
        <strain evidence="2">TSL-P1</strain>
    </source>
</reference>
<dbReference type="EMBL" id="BSDX01000001">
    <property type="protein sequence ID" value="GLI52983.1"/>
    <property type="molecule type" value="Genomic_DNA"/>
</dbReference>
<gene>
    <name evidence="2" type="ORF">TISLANDTSLP1_06760</name>
</gene>
<evidence type="ECO:0000313" key="3">
    <source>
        <dbReference type="Proteomes" id="UP001144297"/>
    </source>
</evidence>
<comment type="caution">
    <text evidence="2">The sequence shown here is derived from an EMBL/GenBank/DDBJ whole genome shotgun (WGS) entry which is preliminary data.</text>
</comment>
<proteinExistence type="predicted"/>
<dbReference type="PANTHER" id="PTHR13696:SF99">
    <property type="entry name" value="COBYRINIC ACID AC-DIAMIDE SYNTHASE"/>
    <property type="match status" value="1"/>
</dbReference>
<dbReference type="InterPro" id="IPR025669">
    <property type="entry name" value="AAA_dom"/>
</dbReference>
<dbReference type="CDD" id="cd02042">
    <property type="entry name" value="ParAB_family"/>
    <property type="match status" value="1"/>
</dbReference>
<evidence type="ECO:0000259" key="1">
    <source>
        <dbReference type="Pfam" id="PF13614"/>
    </source>
</evidence>
<dbReference type="PANTHER" id="PTHR13696">
    <property type="entry name" value="P-LOOP CONTAINING NUCLEOSIDE TRIPHOSPHATE HYDROLASE"/>
    <property type="match status" value="1"/>
</dbReference>
<evidence type="ECO:0000313" key="2">
    <source>
        <dbReference type="EMBL" id="GLI52983.1"/>
    </source>
</evidence>
<name>A0A9W6LK85_9BACT</name>
<feature type="domain" description="AAA" evidence="1">
    <location>
        <begin position="3"/>
        <end position="174"/>
    </location>
</feature>
<protein>
    <submittedName>
        <fullName evidence="2">Cobyrinic acid a,c-diamide synthase</fullName>
    </submittedName>
</protein>
<dbReference type="Pfam" id="PF13614">
    <property type="entry name" value="AAA_31"/>
    <property type="match status" value="1"/>
</dbReference>
<dbReference type="AlphaFoldDB" id="A0A9W6LK85"/>
<dbReference type="PIRSF" id="PIRSF009320">
    <property type="entry name" value="Nuc_binding_HP_1000"/>
    <property type="match status" value="1"/>
</dbReference>
<dbReference type="InterPro" id="IPR050678">
    <property type="entry name" value="DNA_Partitioning_ATPase"/>
</dbReference>
<organism evidence="2 3">
    <name type="scientific">Thermodesulfovibrio yellowstonii</name>
    <dbReference type="NCBI Taxonomy" id="28262"/>
    <lineage>
        <taxon>Bacteria</taxon>
        <taxon>Pseudomonadati</taxon>
        <taxon>Nitrospirota</taxon>
        <taxon>Thermodesulfovibrionia</taxon>
        <taxon>Thermodesulfovibrionales</taxon>
        <taxon>Thermodesulfovibrionaceae</taxon>
        <taxon>Thermodesulfovibrio</taxon>
    </lineage>
</organism>
<dbReference type="SUPFAM" id="SSF52540">
    <property type="entry name" value="P-loop containing nucleoside triphosphate hydrolases"/>
    <property type="match status" value="1"/>
</dbReference>
<dbReference type="InterPro" id="IPR027417">
    <property type="entry name" value="P-loop_NTPase"/>
</dbReference>
<dbReference type="Gene3D" id="3.40.50.300">
    <property type="entry name" value="P-loop containing nucleotide triphosphate hydrolases"/>
    <property type="match status" value="1"/>
</dbReference>
<accession>A0A9W6LK85</accession>
<keyword evidence="3" id="KW-1185">Reference proteome</keyword>